<dbReference type="GeneID" id="66487532"/>
<protein>
    <recommendedName>
        <fullName evidence="3">Peptidylprolyl isomerase</fullName>
    </recommendedName>
</protein>
<dbReference type="Proteomes" id="UP000011663">
    <property type="component" value="Unassembled WGS sequence"/>
</dbReference>
<organism evidence="1 2">
    <name type="scientific">Brachyspira hampsonii 30446</name>
    <dbReference type="NCBI Taxonomy" id="1289135"/>
    <lineage>
        <taxon>Bacteria</taxon>
        <taxon>Pseudomonadati</taxon>
        <taxon>Spirochaetota</taxon>
        <taxon>Spirochaetia</taxon>
        <taxon>Brachyspirales</taxon>
        <taxon>Brachyspiraceae</taxon>
        <taxon>Brachyspira</taxon>
    </lineage>
</organism>
<comment type="caution">
    <text evidence="1">The sequence shown here is derived from an EMBL/GenBank/DDBJ whole genome shotgun (WGS) entry which is preliminary data.</text>
</comment>
<dbReference type="STRING" id="1289135.A966_05498"/>
<dbReference type="EMBL" id="ALNZ01000022">
    <property type="protein sequence ID" value="EKV57305.1"/>
    <property type="molecule type" value="Genomic_DNA"/>
</dbReference>
<accession>A0A2U4EWD9</accession>
<evidence type="ECO:0000313" key="2">
    <source>
        <dbReference type="Proteomes" id="UP000011663"/>
    </source>
</evidence>
<gene>
    <name evidence="1" type="ORF">A966_05498</name>
</gene>
<evidence type="ECO:0008006" key="3">
    <source>
        <dbReference type="Google" id="ProtNLM"/>
    </source>
</evidence>
<reference evidence="1 2" key="1">
    <citation type="submission" date="2012-07" db="EMBL/GenBank/DDBJ databases">
        <title>Genome sequence of Brachyspira sp. 30446, isolated from a pig with mucohaemorrhagic colitis.</title>
        <authorList>
            <person name="Rubin J.E."/>
            <person name="Fernando C."/>
            <person name="Harding J.C.S."/>
            <person name="Hill J.E."/>
        </authorList>
    </citation>
    <scope>NUCLEOTIDE SEQUENCE [LARGE SCALE GENOMIC DNA]</scope>
    <source>
        <strain evidence="1 2">30446</strain>
    </source>
</reference>
<proteinExistence type="predicted"/>
<dbReference type="OrthoDB" id="306015at2"/>
<evidence type="ECO:0000313" key="1">
    <source>
        <dbReference type="EMBL" id="EKV57305.1"/>
    </source>
</evidence>
<dbReference type="AlphaFoldDB" id="A0A2U4EWD9"/>
<sequence>MIKKIFFSIFCIVLFSSFLYSEDTNWVIRIRDGEGNIKKLMTVEECLSEISNLTVLRGAPEEAVNALLTNDFQLWQFASQIIEQELIYLKAVEAGYDKDEEVLKLISKERDNQLSQLYMQEKVADDFAVVTDEEKRRFFNNNISRIRAAVGPNVTYEQVAMEIETTILQERMRNEYDKIIESARTNYNNFKYSINSDPCITIEEKTVPLSEFNNMFDESIKQAGANIPAALKLQAKEGMFKAFVAREVMMYEAKKVGFYETPQAKSIENFLTRNAVNANFINKTIRSTIPTPTEEEINLAYERYGKMYNIDSLPYADAQKALASLVVEAKTQQKYQILVTDLRYRYNIEKNIDLLLKK</sequence>
<dbReference type="RefSeq" id="WP_008723213.1">
    <property type="nucleotide sequence ID" value="NZ_JH994111.1"/>
</dbReference>
<name>A0A2U4EWD9_9SPIR</name>